<dbReference type="InterPro" id="IPR016024">
    <property type="entry name" value="ARM-type_fold"/>
</dbReference>
<comment type="subcellular location">
    <subcellularLocation>
        <location evidence="2">Chromosome</location>
        <location evidence="2">Telomere</location>
    </subcellularLocation>
    <subcellularLocation>
        <location evidence="1">Nucleus</location>
    </subcellularLocation>
</comment>
<keyword evidence="3" id="KW-0158">Chromosome</keyword>
<reference evidence="9 10" key="1">
    <citation type="journal article" date="2022" name="Nat. Genet.">
        <title>Improved pea reference genome and pan-genome highlight genomic features and evolutionary characteristics.</title>
        <authorList>
            <person name="Yang T."/>
            <person name="Liu R."/>
            <person name="Luo Y."/>
            <person name="Hu S."/>
            <person name="Wang D."/>
            <person name="Wang C."/>
            <person name="Pandey M.K."/>
            <person name="Ge S."/>
            <person name="Xu Q."/>
            <person name="Li N."/>
            <person name="Li G."/>
            <person name="Huang Y."/>
            <person name="Saxena R.K."/>
            <person name="Ji Y."/>
            <person name="Li M."/>
            <person name="Yan X."/>
            <person name="He Y."/>
            <person name="Liu Y."/>
            <person name="Wang X."/>
            <person name="Xiang C."/>
            <person name="Varshney R.K."/>
            <person name="Ding H."/>
            <person name="Gao S."/>
            <person name="Zong X."/>
        </authorList>
    </citation>
    <scope>NUCLEOTIDE SEQUENCE [LARGE SCALE GENOMIC DNA]</scope>
    <source>
        <strain evidence="9 10">cv. Zhongwan 6</strain>
    </source>
</reference>
<comment type="caution">
    <text evidence="9">The sequence shown here is derived from an EMBL/GenBank/DDBJ whole genome shotgun (WGS) entry which is preliminary data.</text>
</comment>
<dbReference type="PANTHER" id="PTHR22928">
    <property type="entry name" value="TELOMERE-ASSOCIATED PROTEIN RIF1"/>
    <property type="match status" value="1"/>
</dbReference>
<dbReference type="PANTHER" id="PTHR22928:SF3">
    <property type="entry name" value="TELOMERE-ASSOCIATED PROTEIN RIF1"/>
    <property type="match status" value="1"/>
</dbReference>
<dbReference type="AlphaFoldDB" id="A0A9D4X852"/>
<feature type="region of interest" description="Disordered" evidence="7">
    <location>
        <begin position="1088"/>
        <end position="1132"/>
    </location>
</feature>
<dbReference type="GO" id="GO:0005634">
    <property type="term" value="C:nucleus"/>
    <property type="evidence" value="ECO:0007669"/>
    <property type="project" value="UniProtKB-SubCell"/>
</dbReference>
<gene>
    <name evidence="9" type="ORF">KIW84_041266</name>
</gene>
<proteinExistence type="predicted"/>
<dbReference type="GO" id="GO:0000781">
    <property type="term" value="C:chromosome, telomeric region"/>
    <property type="evidence" value="ECO:0007669"/>
    <property type="project" value="UniProtKB-SubCell"/>
</dbReference>
<dbReference type="Gramene" id="Psat04G0126600-T1">
    <property type="protein sequence ID" value="KAI5416156.1"/>
    <property type="gene ID" value="KIW84_041266"/>
</dbReference>
<dbReference type="SUPFAM" id="SSF48371">
    <property type="entry name" value="ARM repeat"/>
    <property type="match status" value="1"/>
</dbReference>
<feature type="compositionally biased region" description="Basic and acidic residues" evidence="7">
    <location>
        <begin position="1088"/>
        <end position="1105"/>
    </location>
</feature>
<keyword evidence="6" id="KW-0131">Cell cycle</keyword>
<organism evidence="9 10">
    <name type="scientific">Pisum sativum</name>
    <name type="common">Garden pea</name>
    <name type="synonym">Lathyrus oleraceus</name>
    <dbReference type="NCBI Taxonomy" id="3888"/>
    <lineage>
        <taxon>Eukaryota</taxon>
        <taxon>Viridiplantae</taxon>
        <taxon>Streptophyta</taxon>
        <taxon>Embryophyta</taxon>
        <taxon>Tracheophyta</taxon>
        <taxon>Spermatophyta</taxon>
        <taxon>Magnoliopsida</taxon>
        <taxon>eudicotyledons</taxon>
        <taxon>Gunneridae</taxon>
        <taxon>Pentapetalae</taxon>
        <taxon>rosids</taxon>
        <taxon>fabids</taxon>
        <taxon>Fabales</taxon>
        <taxon>Fabaceae</taxon>
        <taxon>Papilionoideae</taxon>
        <taxon>50 kb inversion clade</taxon>
        <taxon>NPAAA clade</taxon>
        <taxon>Hologalegina</taxon>
        <taxon>IRL clade</taxon>
        <taxon>Fabeae</taxon>
        <taxon>Lathyrus</taxon>
    </lineage>
</organism>
<feature type="domain" description="Telomere-associated protein Rif1 N-terminal" evidence="8">
    <location>
        <begin position="43"/>
        <end position="399"/>
    </location>
</feature>
<name>A0A9D4X852_PEA</name>
<dbReference type="Pfam" id="PF12231">
    <property type="entry name" value="Rif1_N"/>
    <property type="match status" value="1"/>
</dbReference>
<evidence type="ECO:0000256" key="5">
    <source>
        <dbReference type="ARBA" id="ARBA00023242"/>
    </source>
</evidence>
<evidence type="ECO:0000256" key="2">
    <source>
        <dbReference type="ARBA" id="ARBA00004574"/>
    </source>
</evidence>
<evidence type="ECO:0000313" key="9">
    <source>
        <dbReference type="EMBL" id="KAI5416156.1"/>
    </source>
</evidence>
<evidence type="ECO:0000313" key="10">
    <source>
        <dbReference type="Proteomes" id="UP001058974"/>
    </source>
</evidence>
<sequence>RKIGSISSLRSSSIHHSSLLGFHLCNKTMSQEILEIQTLISSDDNSNKCSGYSTLLQFQQHSCLNPSSLQSLAQSSNSIVSSTVSDISHPDEEIAAQALKCLGFMIYHPDIVSTLQVDGVNLVLDSLSKLITTTKLKTVCNLGVWCLSVQQLDASFLVTHFHSLLHAIVHALDNPMGSLSTTFEATQAIVKLSGQISEQMRDSSHIWAPPIYRRLLSTDKREKDSSERCLLKISSIVIPPSLELSKVLVKDMKIKLLNGMKDLLDNGMKIQAIQSWGWFIRMLGSHALKNKHLVNDMLKIPQRTFTDPDPQVQIATQVAWEGLIDALVDHAILVSEKKTPAKDTSLQKQHSFGMSDCKDQVNRIYKSIKLIMTPLIGIMSSKCDISVHSSCLNTWCYLLHKLDASVNEPSLIKMVLDPILKEVFQNGPDSKTIWLWNLGLELLSDSVSQKCREVDCVEIGVSSSGKSSWKQHPVRWLPWDISQLDFYLSMLFVIIRQASGTAVTCDHRSHVYDAALKLFIYILKGVKLDLESPSTNYDGIIGCLNMILTFMKKVCEDLYSDGSENYDLYYTFIQFIEAITEELGPSILGSPLYKFSLDLKYMNETQSVDHNKHLKFLTVNCISYMDKVSPLVYLVVLYFHTMVQLTLKSQQSDRISQGMSEYFKLIFSLSDPLDNLLTCIGLLYKHVEPIYLDIWIAVAQGLNYRVSDANCMSLKESLSDSIGYSSICHLLVYPIVAHSEVPRLISSNASGSIEKCSVSPETKLRIELVIQTWKSLYGSLSACFGCSTSTNFSGDLCKLINRWLDENVGMLESGTDFKLTCSDIDLGILHLSGNFLICILEQIQTLELVSETNRSKSECDNEILNSIKNCLTFASKYINLLRITMVTNPLPGFVGTSRLSSALASFINCLHRKRYILLFLEIISCPLLQWLSNTGMQDERTNDNLKLLWTEILSSLKRSQPPIHFGSALLELHEPLFEKTLDHPYPSISEATIEFWNSTFAHQIIFDFPPRLLHVLDKLSRHGKLKLQNRSLSSFQKRHTREEISDTLKGYKVTAKQNKTSKRVELLSDTQKEAPPLSCKKKRLELTEHQREVRRAQQGRERDTGGHGPGIRTYTNADFSQGFDDSQESQDEIRDSEAILEMLRKII</sequence>
<evidence type="ECO:0000256" key="6">
    <source>
        <dbReference type="ARBA" id="ARBA00023306"/>
    </source>
</evidence>
<evidence type="ECO:0000256" key="3">
    <source>
        <dbReference type="ARBA" id="ARBA00022454"/>
    </source>
</evidence>
<evidence type="ECO:0000256" key="4">
    <source>
        <dbReference type="ARBA" id="ARBA00022895"/>
    </source>
</evidence>
<feature type="non-terminal residue" evidence="9">
    <location>
        <position position="1"/>
    </location>
</feature>
<keyword evidence="5" id="KW-0539">Nucleus</keyword>
<dbReference type="EMBL" id="JAMSHJ010000004">
    <property type="protein sequence ID" value="KAI5416156.1"/>
    <property type="molecule type" value="Genomic_DNA"/>
</dbReference>
<dbReference type="Proteomes" id="UP001058974">
    <property type="component" value="Chromosome 4"/>
</dbReference>
<keyword evidence="4" id="KW-0779">Telomere</keyword>
<evidence type="ECO:0000256" key="1">
    <source>
        <dbReference type="ARBA" id="ARBA00004123"/>
    </source>
</evidence>
<accession>A0A9D4X852</accession>
<protein>
    <recommendedName>
        <fullName evidence="8">Telomere-associated protein Rif1 N-terminal domain-containing protein</fullName>
    </recommendedName>
</protein>
<evidence type="ECO:0000256" key="7">
    <source>
        <dbReference type="SAM" id="MobiDB-lite"/>
    </source>
</evidence>
<evidence type="ECO:0000259" key="8">
    <source>
        <dbReference type="Pfam" id="PF12231"/>
    </source>
</evidence>
<keyword evidence="10" id="KW-1185">Reference proteome</keyword>
<dbReference type="InterPro" id="IPR022031">
    <property type="entry name" value="Rif1_N"/>
</dbReference>
<dbReference type="GO" id="GO:0000723">
    <property type="term" value="P:telomere maintenance"/>
    <property type="evidence" value="ECO:0007669"/>
    <property type="project" value="TreeGrafter"/>
</dbReference>